<evidence type="ECO:0000256" key="1">
    <source>
        <dbReference type="SAM" id="MobiDB-lite"/>
    </source>
</evidence>
<sequence>MFDLSRLDTSPASNAGVDMPVKHPATGKPVVDENTGAPVTIRLIGRDSERFVAAQREVLSRRIRDAQAGDDTDFEASERDTLDLLASCTVQWSGIGLDGEDLEFSHDAALTLYGRLRWLREQVDAFVSARENFLPKPALN</sequence>
<evidence type="ECO:0000313" key="2">
    <source>
        <dbReference type="EMBL" id="SHG79933.1"/>
    </source>
</evidence>
<dbReference type="RefSeq" id="WP_073058247.1">
    <property type="nucleotide sequence ID" value="NZ_FQUP01000007.1"/>
</dbReference>
<organism evidence="2 3">
    <name type="scientific">Kaistia soli DSM 19436</name>
    <dbReference type="NCBI Taxonomy" id="1122133"/>
    <lineage>
        <taxon>Bacteria</taxon>
        <taxon>Pseudomonadati</taxon>
        <taxon>Pseudomonadota</taxon>
        <taxon>Alphaproteobacteria</taxon>
        <taxon>Hyphomicrobiales</taxon>
        <taxon>Kaistiaceae</taxon>
        <taxon>Kaistia</taxon>
    </lineage>
</organism>
<protein>
    <submittedName>
        <fullName evidence="2">Uncharacterized protein</fullName>
    </submittedName>
</protein>
<gene>
    <name evidence="2" type="ORF">SAMN02745157_4863</name>
</gene>
<reference evidence="2 3" key="1">
    <citation type="submission" date="2016-11" db="EMBL/GenBank/DDBJ databases">
        <authorList>
            <person name="Jaros S."/>
            <person name="Januszkiewicz K."/>
            <person name="Wedrychowicz H."/>
        </authorList>
    </citation>
    <scope>NUCLEOTIDE SEQUENCE [LARGE SCALE GENOMIC DNA]</scope>
    <source>
        <strain evidence="2 3">DSM 19436</strain>
    </source>
</reference>
<evidence type="ECO:0000313" key="3">
    <source>
        <dbReference type="Proteomes" id="UP000184485"/>
    </source>
</evidence>
<dbReference type="EMBL" id="FQUP01000007">
    <property type="protein sequence ID" value="SHG79933.1"/>
    <property type="molecule type" value="Genomic_DNA"/>
</dbReference>
<dbReference type="OrthoDB" id="8454346at2"/>
<name>A0A1M5MT16_9HYPH</name>
<accession>A0A1M5MT16</accession>
<feature type="region of interest" description="Disordered" evidence="1">
    <location>
        <begin position="1"/>
        <end position="33"/>
    </location>
</feature>
<proteinExistence type="predicted"/>
<dbReference type="AlphaFoldDB" id="A0A1M5MT16"/>
<keyword evidence="3" id="KW-1185">Reference proteome</keyword>
<dbReference type="Proteomes" id="UP000184485">
    <property type="component" value="Unassembled WGS sequence"/>
</dbReference>